<evidence type="ECO:0000256" key="2">
    <source>
        <dbReference type="ARBA" id="ARBA00013254"/>
    </source>
</evidence>
<comment type="caution">
    <text evidence="9">The sequence shown here is derived from an EMBL/GenBank/DDBJ whole genome shotgun (WGS) entry which is preliminary data.</text>
</comment>
<proteinExistence type="predicted"/>
<dbReference type="EMBL" id="JAZDUA010000289">
    <property type="protein sequence ID" value="KAK7862072.1"/>
    <property type="molecule type" value="Genomic_DNA"/>
</dbReference>
<comment type="catalytic activity">
    <reaction evidence="1">
        <text>Hydrolyzes glycerol monoesters of long-chain fatty acids.</text>
        <dbReference type="EC" id="3.1.1.23"/>
    </reaction>
</comment>
<evidence type="ECO:0000259" key="8">
    <source>
        <dbReference type="Pfam" id="PF12697"/>
    </source>
</evidence>
<organism evidence="9 10">
    <name type="scientific">Gryllus longicercus</name>
    <dbReference type="NCBI Taxonomy" id="2509291"/>
    <lineage>
        <taxon>Eukaryota</taxon>
        <taxon>Metazoa</taxon>
        <taxon>Ecdysozoa</taxon>
        <taxon>Arthropoda</taxon>
        <taxon>Hexapoda</taxon>
        <taxon>Insecta</taxon>
        <taxon>Pterygota</taxon>
        <taxon>Neoptera</taxon>
        <taxon>Polyneoptera</taxon>
        <taxon>Orthoptera</taxon>
        <taxon>Ensifera</taxon>
        <taxon>Gryllidea</taxon>
        <taxon>Grylloidea</taxon>
        <taxon>Gryllidae</taxon>
        <taxon>Gryllinae</taxon>
        <taxon>Gryllus</taxon>
    </lineage>
</organism>
<sequence length="565" mass="63916">MNNVSNSASAFEIFQKCACRMIQQCYTCFNCARRRRIHPDNSSNPNHNKIIRFHASKLIRVIHLKNFINKKSNFVESPLHFSDHSDERKRTFSFSDSDYAFTCWSKPLRLCDECRRSFKNLWQENMVNSVPSQCLENDNTQPEHSFSSRQVTLNNSLEEFADAFVTGILNDAISNICSKKTLQNSFSSTSESVLYAKSREHKFELGNSRQCKSEHEEKTDEPNIGCILELGPFQEQSILQKNKPLKTNMNGIMSDCSCGKEDTPENQSNGEMYVYYNSSYSDAEEEPNIRLKLGEKNSVTQNGNFSICPHLKNKSSKPILLFLHGVGCSADLWSHLLYYFGEEGYEVVAPDMLGHGFSSTPDSPCAYTFHNLLKDTLDIFDKFVGEMKCVVIGHAFGCSLAAALARYRPQQVSQLVLVSGGGPTPLAPRTADFRPPAVSPWLQICLKPLLFCGLKRDILYVPCGKHIETADSIKAGVPSYVLNHIARGQDWPEGDSAFHRRILVPTLLVHGMKDPYVTLVQECEMERTIPRSSLELIANAGHFAMLETPEKLCHMIQCFINWWNL</sequence>
<dbReference type="GO" id="GO:0046464">
    <property type="term" value="P:acylglycerol catabolic process"/>
    <property type="evidence" value="ECO:0007669"/>
    <property type="project" value="TreeGrafter"/>
</dbReference>
<dbReference type="AlphaFoldDB" id="A0AAN9VG95"/>
<comment type="function">
    <text evidence="7">Lipase that preferentially hydrolysis medium-chain saturated monoacylglycerols including 2-arachidonoylglycerol. Through 2-arachidonoylglycerol degradation may regulate endocannabinoid signaling pathways. Also has a lysophosphatidyl lipase activity with a preference for lysophosphatidylglycerol among other lysophospholipids. Also able to degrade bis(monoacylglycero)phosphate (BMP) and constitutes the major enzyme for BMP catabolism. BMP, also known as lysobisphosphatidic acid, is enriched in late endosomes and lysosomes and plays a key role in the formation of intraluminal vesicles and in lipid sorting.</text>
</comment>
<dbReference type="InterPro" id="IPR050266">
    <property type="entry name" value="AB_hydrolase_sf"/>
</dbReference>
<dbReference type="PRINTS" id="PR00111">
    <property type="entry name" value="ABHYDROLASE"/>
</dbReference>
<dbReference type="Gene3D" id="3.40.50.1820">
    <property type="entry name" value="alpha/beta hydrolase"/>
    <property type="match status" value="1"/>
</dbReference>
<evidence type="ECO:0000313" key="9">
    <source>
        <dbReference type="EMBL" id="KAK7862072.1"/>
    </source>
</evidence>
<dbReference type="GO" id="GO:0047372">
    <property type="term" value="F:monoacylglycerol lipase activity"/>
    <property type="evidence" value="ECO:0007669"/>
    <property type="project" value="UniProtKB-EC"/>
</dbReference>
<dbReference type="SUPFAM" id="SSF53474">
    <property type="entry name" value="alpha/beta-Hydrolases"/>
    <property type="match status" value="1"/>
</dbReference>
<evidence type="ECO:0000256" key="7">
    <source>
        <dbReference type="ARBA" id="ARBA00049568"/>
    </source>
</evidence>
<dbReference type="Pfam" id="PF12697">
    <property type="entry name" value="Abhydrolase_6"/>
    <property type="match status" value="1"/>
</dbReference>
<evidence type="ECO:0000256" key="5">
    <source>
        <dbReference type="ARBA" id="ARBA00046308"/>
    </source>
</evidence>
<evidence type="ECO:0000313" key="10">
    <source>
        <dbReference type="Proteomes" id="UP001378592"/>
    </source>
</evidence>
<dbReference type="GO" id="GO:0005765">
    <property type="term" value="C:lysosomal membrane"/>
    <property type="evidence" value="ECO:0007669"/>
    <property type="project" value="UniProtKB-SubCell"/>
</dbReference>
<protein>
    <recommendedName>
        <fullName evidence="2">acylglycerol lipase</fullName>
        <ecNumber evidence="2">3.1.1.23</ecNumber>
    </recommendedName>
</protein>
<dbReference type="GO" id="GO:0031966">
    <property type="term" value="C:mitochondrial membrane"/>
    <property type="evidence" value="ECO:0007669"/>
    <property type="project" value="UniProtKB-SubCell"/>
</dbReference>
<evidence type="ECO:0000256" key="6">
    <source>
        <dbReference type="ARBA" id="ARBA00047662"/>
    </source>
</evidence>
<dbReference type="Proteomes" id="UP001378592">
    <property type="component" value="Unassembled WGS sequence"/>
</dbReference>
<dbReference type="EC" id="3.1.1.23" evidence="2"/>
<accession>A0AAN9VG95</accession>
<feature type="domain" description="AB hydrolase-1" evidence="8">
    <location>
        <begin position="320"/>
        <end position="552"/>
    </location>
</feature>
<reference evidence="9 10" key="1">
    <citation type="submission" date="2024-03" db="EMBL/GenBank/DDBJ databases">
        <title>The genome assembly and annotation of the cricket Gryllus longicercus Weissman &amp; Gray.</title>
        <authorList>
            <person name="Szrajer S."/>
            <person name="Gray D."/>
            <person name="Ylla G."/>
        </authorList>
    </citation>
    <scope>NUCLEOTIDE SEQUENCE [LARGE SCALE GENOMIC DNA]</scope>
    <source>
        <strain evidence="9">DAG 2021-001</strain>
        <tissue evidence="9">Whole body minus gut</tissue>
    </source>
</reference>
<dbReference type="PANTHER" id="PTHR43798">
    <property type="entry name" value="MONOACYLGLYCEROL LIPASE"/>
    <property type="match status" value="1"/>
</dbReference>
<dbReference type="PRINTS" id="PR00412">
    <property type="entry name" value="EPOXHYDRLASE"/>
</dbReference>
<gene>
    <name evidence="9" type="ORF">R5R35_011491</name>
</gene>
<evidence type="ECO:0000256" key="3">
    <source>
        <dbReference type="ARBA" id="ARBA00037797"/>
    </source>
</evidence>
<evidence type="ECO:0000256" key="1">
    <source>
        <dbReference type="ARBA" id="ARBA00001613"/>
    </source>
</evidence>
<keyword evidence="10" id="KW-1185">Reference proteome</keyword>
<dbReference type="InterPro" id="IPR000639">
    <property type="entry name" value="Epox_hydrolase-like"/>
</dbReference>
<name>A0AAN9VG95_9ORTH</name>
<dbReference type="InterPro" id="IPR000073">
    <property type="entry name" value="AB_hydrolase_1"/>
</dbReference>
<comment type="catalytic activity">
    <reaction evidence="6">
        <text>1-dodecanoylglycerol + H2O = dodecanoate + glycerol + H(+)</text>
        <dbReference type="Rhea" id="RHEA:44316"/>
        <dbReference type="ChEBI" id="CHEBI:15377"/>
        <dbReference type="ChEBI" id="CHEBI:15378"/>
        <dbReference type="ChEBI" id="CHEBI:17754"/>
        <dbReference type="ChEBI" id="CHEBI:18262"/>
        <dbReference type="ChEBI" id="CHEBI:75539"/>
    </reaction>
</comment>
<dbReference type="InterPro" id="IPR029058">
    <property type="entry name" value="AB_hydrolase_fold"/>
</dbReference>
<dbReference type="PANTHER" id="PTHR43798:SF5">
    <property type="entry name" value="MONOACYLGLYCEROL LIPASE ABHD6"/>
    <property type="match status" value="1"/>
</dbReference>
<evidence type="ECO:0000256" key="4">
    <source>
        <dbReference type="ARBA" id="ARBA00037874"/>
    </source>
</evidence>
<dbReference type="GO" id="GO:0031902">
    <property type="term" value="C:late endosome membrane"/>
    <property type="evidence" value="ECO:0007669"/>
    <property type="project" value="UniProtKB-SubCell"/>
</dbReference>
<comment type="subcellular location">
    <subcellularLocation>
        <location evidence="3">Late endosome membrane</location>
        <topology evidence="3">Single-pass type II membrane protein</topology>
    </subcellularLocation>
    <subcellularLocation>
        <location evidence="4">Lysosome membrane</location>
        <topology evidence="4">Single-pass type II membrane protein</topology>
    </subcellularLocation>
    <subcellularLocation>
        <location evidence="5">Mitochondrion membrane</location>
        <topology evidence="5">Single-pass type II membrane protein</topology>
    </subcellularLocation>
</comment>